<accession>A0A926HV19</accession>
<evidence type="ECO:0000259" key="10">
    <source>
        <dbReference type="Pfam" id="PF00696"/>
    </source>
</evidence>
<dbReference type="InterPro" id="IPR041727">
    <property type="entry name" value="NAGK-C"/>
</dbReference>
<dbReference type="Gene3D" id="3.40.1160.10">
    <property type="entry name" value="Acetylglutamate kinase-like"/>
    <property type="match status" value="1"/>
</dbReference>
<dbReference type="NCBIfam" id="TIGR00761">
    <property type="entry name" value="argB"/>
    <property type="match status" value="1"/>
</dbReference>
<dbReference type="PIRSF" id="PIRSF000728">
    <property type="entry name" value="NAGK"/>
    <property type="match status" value="1"/>
</dbReference>
<comment type="function">
    <text evidence="9">Catalyzes the ATP-dependent phosphorylation of N-acetyl-L-glutamate.</text>
</comment>
<feature type="binding site" evidence="9">
    <location>
        <position position="182"/>
    </location>
    <ligand>
        <name>substrate</name>
    </ligand>
</feature>
<evidence type="ECO:0000313" key="11">
    <source>
        <dbReference type="EMBL" id="MBC8536883.1"/>
    </source>
</evidence>
<dbReference type="GO" id="GO:0005524">
    <property type="term" value="F:ATP binding"/>
    <property type="evidence" value="ECO:0007669"/>
    <property type="project" value="UniProtKB-UniRule"/>
</dbReference>
<feature type="site" description="Transition state stabilizer" evidence="9">
    <location>
        <position position="29"/>
    </location>
</feature>
<dbReference type="PANTHER" id="PTHR23342:SF0">
    <property type="entry name" value="N-ACETYLGLUTAMATE SYNTHASE, MITOCHONDRIAL"/>
    <property type="match status" value="1"/>
</dbReference>
<comment type="catalytic activity">
    <reaction evidence="8 9">
        <text>N-acetyl-L-glutamate + ATP = N-acetyl-L-glutamyl 5-phosphate + ADP</text>
        <dbReference type="Rhea" id="RHEA:14629"/>
        <dbReference type="ChEBI" id="CHEBI:30616"/>
        <dbReference type="ChEBI" id="CHEBI:44337"/>
        <dbReference type="ChEBI" id="CHEBI:57936"/>
        <dbReference type="ChEBI" id="CHEBI:456216"/>
        <dbReference type="EC" id="2.7.2.8"/>
    </reaction>
</comment>
<feature type="binding site" evidence="9">
    <location>
        <begin position="64"/>
        <end position="65"/>
    </location>
    <ligand>
        <name>substrate</name>
    </ligand>
</feature>
<keyword evidence="2 9" id="KW-0055">Arginine biosynthesis</keyword>
<keyword evidence="12" id="KW-1185">Reference proteome</keyword>
<comment type="similarity">
    <text evidence="9">Belongs to the acetylglutamate kinase family. ArgB subfamily.</text>
</comment>
<keyword evidence="5 9" id="KW-0547">Nucleotide-binding</keyword>
<evidence type="ECO:0000256" key="9">
    <source>
        <dbReference type="HAMAP-Rule" id="MF_00082"/>
    </source>
</evidence>
<evidence type="ECO:0000256" key="8">
    <source>
        <dbReference type="ARBA" id="ARBA00048141"/>
    </source>
</evidence>
<evidence type="ECO:0000256" key="6">
    <source>
        <dbReference type="ARBA" id="ARBA00022777"/>
    </source>
</evidence>
<comment type="caution">
    <text evidence="11">The sequence shown here is derived from an EMBL/GenBank/DDBJ whole genome shotgun (WGS) entry which is preliminary data.</text>
</comment>
<dbReference type="AlphaFoldDB" id="A0A926HV19"/>
<gene>
    <name evidence="9 11" type="primary">argB</name>
    <name evidence="11" type="ORF">H8695_09305</name>
</gene>
<evidence type="ECO:0000256" key="2">
    <source>
        <dbReference type="ARBA" id="ARBA00022571"/>
    </source>
</evidence>
<sequence>MEDSYNKAGVLVQALPYIQRYTNKTIVVKYGGNAMVSGELKDAVISDIVLLSLVGIHVVLVHGGGPEISQMLDKIGKQSRFVNGLRYTDAETMDIVQMVLSGKVNKDLVSLIQKKGGSAVGLCGLDGSLIQAKKLEEPGVDYGYVGEITDVNIAPIVDALEDGYIPVVATVAEGVDDDCCYNINADTAAAKIAEALGALKVVLLTDVRGVLRDAADEASLISVIRAGEVDLLKRDGVIKGGMIPKIDCCVNALRGGVGRAYIIDGRVPHSILVEMLTDEGIGTMIVGDKDALK</sequence>
<keyword evidence="3 9" id="KW-0028">Amino-acid biosynthesis</keyword>
<dbReference type="CDD" id="cd04250">
    <property type="entry name" value="AAK_NAGK-C"/>
    <property type="match status" value="1"/>
</dbReference>
<dbReference type="InterPro" id="IPR036393">
    <property type="entry name" value="AceGlu_kinase-like_sf"/>
</dbReference>
<keyword evidence="9" id="KW-0963">Cytoplasm</keyword>
<evidence type="ECO:0000256" key="4">
    <source>
        <dbReference type="ARBA" id="ARBA00022679"/>
    </source>
</evidence>
<dbReference type="EC" id="2.7.2.8" evidence="9"/>
<keyword evidence="4 9" id="KW-0808">Transferase</keyword>
<protein>
    <recommendedName>
        <fullName evidence="9">Acetylglutamate kinase</fullName>
        <ecNumber evidence="9">2.7.2.8</ecNumber>
    </recommendedName>
    <alternativeName>
        <fullName evidence="9">N-acetyl-L-glutamate 5-phosphotransferase</fullName>
    </alternativeName>
    <alternativeName>
        <fullName evidence="9">NAG kinase</fullName>
        <shortName evidence="9">NAGK</shortName>
    </alternativeName>
</protein>
<evidence type="ECO:0000313" key="12">
    <source>
        <dbReference type="Proteomes" id="UP000620366"/>
    </source>
</evidence>
<proteinExistence type="inferred from homology"/>
<dbReference type="SUPFAM" id="SSF53633">
    <property type="entry name" value="Carbamate kinase-like"/>
    <property type="match status" value="1"/>
</dbReference>
<dbReference type="InterPro" id="IPR004662">
    <property type="entry name" value="AcgluKinase_fam"/>
</dbReference>
<evidence type="ECO:0000256" key="7">
    <source>
        <dbReference type="ARBA" id="ARBA00022840"/>
    </source>
</evidence>
<dbReference type="Proteomes" id="UP000620366">
    <property type="component" value="Unassembled WGS sequence"/>
</dbReference>
<comment type="subcellular location">
    <subcellularLocation>
        <location evidence="9">Cytoplasm</location>
    </subcellularLocation>
</comment>
<dbReference type="InterPro" id="IPR001048">
    <property type="entry name" value="Asp/Glu/Uridylate_kinase"/>
</dbReference>
<dbReference type="InterPro" id="IPR037528">
    <property type="entry name" value="ArgB"/>
</dbReference>
<dbReference type="RefSeq" id="WP_249300901.1">
    <property type="nucleotide sequence ID" value="NZ_JACRSP010000004.1"/>
</dbReference>
<feature type="domain" description="Aspartate/glutamate/uridylate kinase" evidence="10">
    <location>
        <begin position="24"/>
        <end position="264"/>
    </location>
</feature>
<dbReference type="Pfam" id="PF00696">
    <property type="entry name" value="AA_kinase"/>
    <property type="match status" value="1"/>
</dbReference>
<name>A0A926HV19_9FIRM</name>
<dbReference type="HAMAP" id="MF_00082">
    <property type="entry name" value="ArgB"/>
    <property type="match status" value="1"/>
</dbReference>
<dbReference type="PRINTS" id="PR00474">
    <property type="entry name" value="GLU5KINASE"/>
</dbReference>
<evidence type="ECO:0000256" key="1">
    <source>
        <dbReference type="ARBA" id="ARBA00004828"/>
    </source>
</evidence>
<dbReference type="EMBL" id="JACRSP010000004">
    <property type="protein sequence ID" value="MBC8536883.1"/>
    <property type="molecule type" value="Genomic_DNA"/>
</dbReference>
<dbReference type="InterPro" id="IPR001057">
    <property type="entry name" value="Glu/AcGlu_kinase"/>
</dbReference>
<evidence type="ECO:0000256" key="5">
    <source>
        <dbReference type="ARBA" id="ARBA00022741"/>
    </source>
</evidence>
<evidence type="ECO:0000256" key="3">
    <source>
        <dbReference type="ARBA" id="ARBA00022605"/>
    </source>
</evidence>
<dbReference type="GO" id="GO:0003991">
    <property type="term" value="F:acetylglutamate kinase activity"/>
    <property type="evidence" value="ECO:0007669"/>
    <property type="project" value="UniProtKB-UniRule"/>
</dbReference>
<dbReference type="GO" id="GO:0005737">
    <property type="term" value="C:cytoplasm"/>
    <property type="evidence" value="ECO:0007669"/>
    <property type="project" value="UniProtKB-SubCell"/>
</dbReference>
<keyword evidence="6 9" id="KW-0418">Kinase</keyword>
<organism evidence="11 12">
    <name type="scientific">Feifania hominis</name>
    <dbReference type="NCBI Taxonomy" id="2763660"/>
    <lineage>
        <taxon>Bacteria</taxon>
        <taxon>Bacillati</taxon>
        <taxon>Bacillota</taxon>
        <taxon>Clostridia</taxon>
        <taxon>Eubacteriales</taxon>
        <taxon>Feifaniaceae</taxon>
        <taxon>Feifania</taxon>
    </lineage>
</organism>
<comment type="pathway">
    <text evidence="1 9">Amino-acid biosynthesis; L-arginine biosynthesis; N(2)-acetyl-L-ornithine from L-glutamate: step 2/4.</text>
</comment>
<feature type="site" description="Transition state stabilizer" evidence="9">
    <location>
        <position position="245"/>
    </location>
</feature>
<reference evidence="11" key="1">
    <citation type="submission" date="2020-08" db="EMBL/GenBank/DDBJ databases">
        <title>Genome public.</title>
        <authorList>
            <person name="Liu C."/>
            <person name="Sun Q."/>
        </authorList>
    </citation>
    <scope>NUCLEOTIDE SEQUENCE</scope>
    <source>
        <strain evidence="11">BX7</strain>
    </source>
</reference>
<keyword evidence="7 9" id="KW-0067">ATP-binding</keyword>
<dbReference type="FunFam" id="3.40.1160.10:FF:000004">
    <property type="entry name" value="Acetylglutamate kinase"/>
    <property type="match status" value="1"/>
</dbReference>
<dbReference type="PANTHER" id="PTHR23342">
    <property type="entry name" value="N-ACETYLGLUTAMATE SYNTHASE"/>
    <property type="match status" value="1"/>
</dbReference>
<feature type="binding site" evidence="9">
    <location>
        <position position="86"/>
    </location>
    <ligand>
        <name>substrate</name>
    </ligand>
</feature>
<dbReference type="GO" id="GO:0042450">
    <property type="term" value="P:L-arginine biosynthetic process via ornithine"/>
    <property type="evidence" value="ECO:0007669"/>
    <property type="project" value="UniProtKB-UniRule"/>
</dbReference>